<accession>A0ABR4CAQ5</accession>
<evidence type="ECO:0000256" key="1">
    <source>
        <dbReference type="SAM" id="MobiDB-lite"/>
    </source>
</evidence>
<protein>
    <submittedName>
        <fullName evidence="2">Uncharacterized protein</fullName>
    </submittedName>
</protein>
<organism evidence="2 3">
    <name type="scientific">Oculimacula yallundae</name>
    <dbReference type="NCBI Taxonomy" id="86028"/>
    <lineage>
        <taxon>Eukaryota</taxon>
        <taxon>Fungi</taxon>
        <taxon>Dikarya</taxon>
        <taxon>Ascomycota</taxon>
        <taxon>Pezizomycotina</taxon>
        <taxon>Leotiomycetes</taxon>
        <taxon>Helotiales</taxon>
        <taxon>Ploettnerulaceae</taxon>
        <taxon>Oculimacula</taxon>
    </lineage>
</organism>
<reference evidence="2 3" key="1">
    <citation type="journal article" date="2024" name="Commun. Biol.">
        <title>Comparative genomic analysis of thermophilic fungi reveals convergent evolutionary adaptations and gene losses.</title>
        <authorList>
            <person name="Steindorff A.S."/>
            <person name="Aguilar-Pontes M.V."/>
            <person name="Robinson A.J."/>
            <person name="Andreopoulos B."/>
            <person name="LaButti K."/>
            <person name="Kuo A."/>
            <person name="Mondo S."/>
            <person name="Riley R."/>
            <person name="Otillar R."/>
            <person name="Haridas S."/>
            <person name="Lipzen A."/>
            <person name="Grimwood J."/>
            <person name="Schmutz J."/>
            <person name="Clum A."/>
            <person name="Reid I.D."/>
            <person name="Moisan M.C."/>
            <person name="Butler G."/>
            <person name="Nguyen T.T.M."/>
            <person name="Dewar K."/>
            <person name="Conant G."/>
            <person name="Drula E."/>
            <person name="Henrissat B."/>
            <person name="Hansel C."/>
            <person name="Singer S."/>
            <person name="Hutchinson M.I."/>
            <person name="de Vries R.P."/>
            <person name="Natvig D.O."/>
            <person name="Powell A.J."/>
            <person name="Tsang A."/>
            <person name="Grigoriev I.V."/>
        </authorList>
    </citation>
    <scope>NUCLEOTIDE SEQUENCE [LARGE SCALE GENOMIC DNA]</scope>
    <source>
        <strain evidence="2 3">CBS 494.80</strain>
    </source>
</reference>
<feature type="region of interest" description="Disordered" evidence="1">
    <location>
        <begin position="72"/>
        <end position="103"/>
    </location>
</feature>
<evidence type="ECO:0000313" key="3">
    <source>
        <dbReference type="Proteomes" id="UP001595075"/>
    </source>
</evidence>
<keyword evidence="3" id="KW-1185">Reference proteome</keyword>
<feature type="compositionally biased region" description="Polar residues" evidence="1">
    <location>
        <begin position="171"/>
        <end position="180"/>
    </location>
</feature>
<evidence type="ECO:0000313" key="2">
    <source>
        <dbReference type="EMBL" id="KAL2067010.1"/>
    </source>
</evidence>
<gene>
    <name evidence="2" type="ORF">VTL71DRAFT_1434</name>
</gene>
<dbReference type="EMBL" id="JAZHXI010000010">
    <property type="protein sequence ID" value="KAL2067010.1"/>
    <property type="molecule type" value="Genomic_DNA"/>
</dbReference>
<sequence length="229" mass="25434">MRLESDPNLTTDSANDHAKWDPSQTVAGSSDFHHYLPQPSSSSLRHNVTFGGANVNMPTTYEKIQAYKPPAYVSPYENTQRPIPETKKIKTSSLSEPIAPRLPSKGAPPWKCCFSQTRIPEWNRHDEIWTPGTESACAAVGCQHKKCEDCLWQSLEASDGIQTRPRPFSRMANTKVTRTDSTGEDGDAPDEEAHSMTETPMIMGPPSVPSSRGINRDPRTGRARLWAKK</sequence>
<comment type="caution">
    <text evidence="2">The sequence shown here is derived from an EMBL/GenBank/DDBJ whole genome shotgun (WGS) entry which is preliminary data.</text>
</comment>
<feature type="region of interest" description="Disordered" evidence="1">
    <location>
        <begin position="162"/>
        <end position="229"/>
    </location>
</feature>
<name>A0ABR4CAQ5_9HELO</name>
<proteinExistence type="predicted"/>
<dbReference type="Proteomes" id="UP001595075">
    <property type="component" value="Unassembled WGS sequence"/>
</dbReference>
<feature type="region of interest" description="Disordered" evidence="1">
    <location>
        <begin position="1"/>
        <end position="47"/>
    </location>
</feature>